<reference evidence="1 2" key="1">
    <citation type="submission" date="2015-01" db="EMBL/GenBank/DDBJ databases">
        <title>Evolution of Trichinella species and genotypes.</title>
        <authorList>
            <person name="Korhonen P.K."/>
            <person name="Edoardo P."/>
            <person name="Giuseppe L.R."/>
            <person name="Gasser R.B."/>
        </authorList>
    </citation>
    <scope>NUCLEOTIDE SEQUENCE [LARGE SCALE GENOMIC DNA]</scope>
    <source>
        <strain evidence="1">ISS3</strain>
    </source>
</reference>
<sequence>MPITLLQCSMTIPKQYQCGFDVFLAQLYPDMQCQVHVLNLAAPILVLKNLFGFEQIEILGFGLVTHI</sequence>
<dbReference type="AlphaFoldDB" id="A0A0V1AZX5"/>
<organism evidence="1 2">
    <name type="scientific">Trichinella spiralis</name>
    <name type="common">Trichina worm</name>
    <dbReference type="NCBI Taxonomy" id="6334"/>
    <lineage>
        <taxon>Eukaryota</taxon>
        <taxon>Metazoa</taxon>
        <taxon>Ecdysozoa</taxon>
        <taxon>Nematoda</taxon>
        <taxon>Enoplea</taxon>
        <taxon>Dorylaimia</taxon>
        <taxon>Trichinellida</taxon>
        <taxon>Trichinellidae</taxon>
        <taxon>Trichinella</taxon>
    </lineage>
</organism>
<dbReference type="EMBL" id="JYDH01000161">
    <property type="protein sequence ID" value="KRY29779.1"/>
    <property type="molecule type" value="Genomic_DNA"/>
</dbReference>
<comment type="caution">
    <text evidence="1">The sequence shown here is derived from an EMBL/GenBank/DDBJ whole genome shotgun (WGS) entry which is preliminary data.</text>
</comment>
<dbReference type="InParanoid" id="A0A0V1AZX5"/>
<keyword evidence="2" id="KW-1185">Reference proteome</keyword>
<dbReference type="Proteomes" id="UP000054776">
    <property type="component" value="Unassembled WGS sequence"/>
</dbReference>
<evidence type="ECO:0000313" key="1">
    <source>
        <dbReference type="EMBL" id="KRY29779.1"/>
    </source>
</evidence>
<accession>A0A0V1AZX5</accession>
<evidence type="ECO:0000313" key="2">
    <source>
        <dbReference type="Proteomes" id="UP000054776"/>
    </source>
</evidence>
<proteinExistence type="predicted"/>
<gene>
    <name evidence="1" type="ORF">T01_13400</name>
</gene>
<protein>
    <submittedName>
        <fullName evidence="1">Uncharacterized protein</fullName>
    </submittedName>
</protein>
<name>A0A0V1AZX5_TRISP</name>